<dbReference type="AlphaFoldDB" id="A0A5C4VPK7"/>
<dbReference type="GO" id="GO:0003700">
    <property type="term" value="F:DNA-binding transcription factor activity"/>
    <property type="evidence" value="ECO:0007669"/>
    <property type="project" value="InterPro"/>
</dbReference>
<dbReference type="PANTHER" id="PTHR39515">
    <property type="entry name" value="CONSERVED PROTEIN"/>
    <property type="match status" value="1"/>
</dbReference>
<dbReference type="InterPro" id="IPR052526">
    <property type="entry name" value="HTH-type_Bedaq_tolerance"/>
</dbReference>
<dbReference type="SMART" id="SM00347">
    <property type="entry name" value="HTH_MARR"/>
    <property type="match status" value="1"/>
</dbReference>
<dbReference type="InterPro" id="IPR036388">
    <property type="entry name" value="WH-like_DNA-bd_sf"/>
</dbReference>
<dbReference type="Proteomes" id="UP000313231">
    <property type="component" value="Unassembled WGS sequence"/>
</dbReference>
<dbReference type="EMBL" id="VDMP01000026">
    <property type="protein sequence ID" value="TNM37768.1"/>
    <property type="molecule type" value="Genomic_DNA"/>
</dbReference>
<organism evidence="2 3">
    <name type="scientific">Nocardioides albidus</name>
    <dbReference type="NCBI Taxonomy" id="1517589"/>
    <lineage>
        <taxon>Bacteria</taxon>
        <taxon>Bacillati</taxon>
        <taxon>Actinomycetota</taxon>
        <taxon>Actinomycetes</taxon>
        <taxon>Propionibacteriales</taxon>
        <taxon>Nocardioidaceae</taxon>
        <taxon>Nocardioides</taxon>
    </lineage>
</organism>
<protein>
    <submittedName>
        <fullName evidence="2">Winged helix-turn-helix transcriptional regulator</fullName>
    </submittedName>
</protein>
<proteinExistence type="predicted"/>
<dbReference type="Gene3D" id="1.10.10.10">
    <property type="entry name" value="Winged helix-like DNA-binding domain superfamily/Winged helix DNA-binding domain"/>
    <property type="match status" value="1"/>
</dbReference>
<dbReference type="InterPro" id="IPR000835">
    <property type="entry name" value="HTH_MarR-typ"/>
</dbReference>
<dbReference type="OrthoDB" id="8966183at2"/>
<evidence type="ECO:0000259" key="1">
    <source>
        <dbReference type="PROSITE" id="PS50995"/>
    </source>
</evidence>
<evidence type="ECO:0000313" key="2">
    <source>
        <dbReference type="EMBL" id="TNM37768.1"/>
    </source>
</evidence>
<gene>
    <name evidence="2" type="ORF">FHP29_16640</name>
</gene>
<reference evidence="2 3" key="1">
    <citation type="journal article" date="2016" name="Int. J. Syst. Evol. Microbiol.">
        <title>Nocardioides albidus sp. nov., an actinobacterium isolated from garden soil.</title>
        <authorList>
            <person name="Singh H."/>
            <person name="Du J."/>
            <person name="Trinh H."/>
            <person name="Won K."/>
            <person name="Yang J.E."/>
            <person name="Yin C."/>
            <person name="Kook M."/>
            <person name="Yi T.H."/>
        </authorList>
    </citation>
    <scope>NUCLEOTIDE SEQUENCE [LARGE SCALE GENOMIC DNA]</scope>
    <source>
        <strain evidence="2 3">CCTCC AB 2015297</strain>
    </source>
</reference>
<keyword evidence="3" id="KW-1185">Reference proteome</keyword>
<name>A0A5C4VPK7_9ACTN</name>
<comment type="caution">
    <text evidence="2">The sequence shown here is derived from an EMBL/GenBank/DDBJ whole genome shotgun (WGS) entry which is preliminary data.</text>
</comment>
<accession>A0A5C4VPK7</accession>
<evidence type="ECO:0000313" key="3">
    <source>
        <dbReference type="Proteomes" id="UP000313231"/>
    </source>
</evidence>
<dbReference type="InterPro" id="IPR036390">
    <property type="entry name" value="WH_DNA-bd_sf"/>
</dbReference>
<dbReference type="PROSITE" id="PS50995">
    <property type="entry name" value="HTH_MARR_2"/>
    <property type="match status" value="1"/>
</dbReference>
<dbReference type="SUPFAM" id="SSF46785">
    <property type="entry name" value="Winged helix' DNA-binding domain"/>
    <property type="match status" value="1"/>
</dbReference>
<dbReference type="Pfam" id="PF01047">
    <property type="entry name" value="MarR"/>
    <property type="match status" value="1"/>
</dbReference>
<dbReference type="PANTHER" id="PTHR39515:SF2">
    <property type="entry name" value="HTH-TYPE TRANSCRIPTIONAL REGULATOR RV0880"/>
    <property type="match status" value="1"/>
</dbReference>
<feature type="domain" description="HTH marR-type" evidence="1">
    <location>
        <begin position="15"/>
        <end position="146"/>
    </location>
</feature>
<sequence>MGFRYKFGEVSTPAAESLSSDLAVYAARLVRLVRREHAPSAATRVLSILDETGPLGVTALAQADRCSQPTMTGQVNQLVDLGWVTKQPNPADARGSLVALTDSGRTELRRIRRLNAALVSERLARRTDLSPDDLATAVSVLRAVLEPSNPISTASTTSTEGSS</sequence>